<evidence type="ECO:0000313" key="2">
    <source>
        <dbReference type="Proteomes" id="UP000011201"/>
    </source>
</evidence>
<comment type="caution">
    <text evidence="1">The sequence shown here is derived from an EMBL/GenBank/DDBJ whole genome shotgun (WGS) entry which is preliminary data.</text>
</comment>
<accession>L8MXX4</accession>
<reference evidence="1 2" key="1">
    <citation type="journal article" date="2013" name="Proc. Natl. Acad. Sci. U.S.A.">
        <title>Improving the coverage of the cyanobacterial phylum using diversity-driven genome sequencing.</title>
        <authorList>
            <person name="Shih P.M."/>
            <person name="Wu D."/>
            <person name="Latifi A."/>
            <person name="Axen S.D."/>
            <person name="Fewer D.P."/>
            <person name="Talla E."/>
            <person name="Calteau A."/>
            <person name="Cai F."/>
            <person name="Tandeau de Marsac N."/>
            <person name="Rippka R."/>
            <person name="Herdman M."/>
            <person name="Sivonen K."/>
            <person name="Coursin T."/>
            <person name="Laurent T."/>
            <person name="Goodwin L."/>
            <person name="Nolan M."/>
            <person name="Davenport K.W."/>
            <person name="Han C.S."/>
            <person name="Rubin E.M."/>
            <person name="Eisen J.A."/>
            <person name="Woyke T."/>
            <person name="Gugger M."/>
            <person name="Kerfeld C.A."/>
        </authorList>
    </citation>
    <scope>NUCLEOTIDE SEQUENCE [LARGE SCALE GENOMIC DNA]</scope>
    <source>
        <strain evidence="1 2">PCC 7429</strain>
    </source>
</reference>
<dbReference type="Proteomes" id="UP000011201">
    <property type="component" value="Unassembled WGS sequence"/>
</dbReference>
<protein>
    <submittedName>
        <fullName evidence="1">Uncharacterized protein</fullName>
    </submittedName>
</protein>
<sequence length="153" mass="17624">MGFDDYNQMTSLYSARHQKALDLAEFHHRYAIAEENIRHHGKQIYLSPEEKQAIAHRKELAEFDLMLSKTDRAFSIVPIVNKDLQDIQESLQESLQEITSITSAHREPIPHFSESDLRSIGLPAIRQQFNITARSYANAFVKLREKGIIIHAP</sequence>
<organism evidence="1 2">
    <name type="scientific">Pseudanabaena biceps PCC 7429</name>
    <dbReference type="NCBI Taxonomy" id="927668"/>
    <lineage>
        <taxon>Bacteria</taxon>
        <taxon>Bacillati</taxon>
        <taxon>Cyanobacteriota</taxon>
        <taxon>Cyanophyceae</taxon>
        <taxon>Pseudanabaenales</taxon>
        <taxon>Pseudanabaenaceae</taxon>
        <taxon>Pseudanabaena</taxon>
    </lineage>
</organism>
<gene>
    <name evidence="1" type="ORF">Pse7429DRAFT_3842</name>
</gene>
<dbReference type="EMBL" id="ALWB01000186">
    <property type="protein sequence ID" value="ELS31300.1"/>
    <property type="molecule type" value="Genomic_DNA"/>
</dbReference>
<keyword evidence="2" id="KW-1185">Reference proteome</keyword>
<dbReference type="AlphaFoldDB" id="L8MXX4"/>
<proteinExistence type="predicted"/>
<name>L8MXX4_9CYAN</name>
<dbReference type="PATRIC" id="fig|927668.3.peg.4070"/>
<evidence type="ECO:0000313" key="1">
    <source>
        <dbReference type="EMBL" id="ELS31300.1"/>
    </source>
</evidence>